<sequence length="398" mass="43550">MSHRKINLSRKTLLLGVCGSGALLLSACSTVGDVWDYATTGSDSSLRTPTGYYDHTSSQELQDPLVVPSGLSNPYTDHAFDVPNQAVTDQSRSLVGEAMDVRPPVVSQVGESGIEIMNQGTDALVWFLPYNKFNVHTVNDAWTVLGLALDYMKVPVAESNPASFAVATAPAWYAPDGSLYSTINEDFESPRYNQVFRINVGTSAQGVVGYSVSLVSSSPDEDDKRAVAVLNPRQQSSFTLGFANSIIKALVQQQAQDEVVPDVVNVFLGRDNNDQDALFVNAPYQATWNVMRGLLSQYGFTVEEYSVSSSSINVTYDERDPEEYRSMGLQPFNLTSGDYIVRLGVSGNQTVITFYDEDDRPLTGSAVATLYQGMSQAIVREFEVYKREGASYLAKFSE</sequence>
<keyword evidence="1" id="KW-0732">Signal</keyword>
<gene>
    <name evidence="2" type="primary">bamC</name>
    <name evidence="2" type="ORF">H9847_07210</name>
</gene>
<dbReference type="AlphaFoldDB" id="A0A948THB8"/>
<dbReference type="Gene3D" id="3.30.310.170">
    <property type="entry name" value="Outer membrane protein assembly factor BamC"/>
    <property type="match status" value="1"/>
</dbReference>
<name>A0A948THB8_9GAMM</name>
<protein>
    <submittedName>
        <fullName evidence="2">Outer membrane protein assembly factor BamC</fullName>
    </submittedName>
</protein>
<dbReference type="Pfam" id="PF06804">
    <property type="entry name" value="Lipoprotein_18"/>
    <property type="match status" value="1"/>
</dbReference>
<dbReference type="PROSITE" id="PS51257">
    <property type="entry name" value="PROKAR_LIPOPROTEIN"/>
    <property type="match status" value="1"/>
</dbReference>
<reference evidence="2" key="1">
    <citation type="journal article" date="2021" name="PeerJ">
        <title>Extensive microbial diversity within the chicken gut microbiome revealed by metagenomics and culture.</title>
        <authorList>
            <person name="Gilroy R."/>
            <person name="Ravi A."/>
            <person name="Getino M."/>
            <person name="Pursley I."/>
            <person name="Horton D.L."/>
            <person name="Alikhan N.F."/>
            <person name="Baker D."/>
            <person name="Gharbi K."/>
            <person name="Hall N."/>
            <person name="Watson M."/>
            <person name="Adriaenssens E.M."/>
            <person name="Foster-Nyarko E."/>
            <person name="Jarju S."/>
            <person name="Secka A."/>
            <person name="Antonio M."/>
            <person name="Oren A."/>
            <person name="Chaudhuri R.R."/>
            <person name="La Ragione R."/>
            <person name="Hildebrand F."/>
            <person name="Pallen M.J."/>
        </authorList>
    </citation>
    <scope>NUCLEOTIDE SEQUENCE</scope>
    <source>
        <strain evidence="2">378</strain>
    </source>
</reference>
<dbReference type="InterPro" id="IPR010653">
    <property type="entry name" value="NlpB/DapX"/>
</dbReference>
<dbReference type="EMBL" id="JAHLFE010000147">
    <property type="protein sequence ID" value="MBU3844638.1"/>
    <property type="molecule type" value="Genomic_DNA"/>
</dbReference>
<dbReference type="Proteomes" id="UP000733611">
    <property type="component" value="Unassembled WGS sequence"/>
</dbReference>
<feature type="chain" id="PRO_5037509051" evidence="1">
    <location>
        <begin position="28"/>
        <end position="398"/>
    </location>
</feature>
<comment type="caution">
    <text evidence="2">The sequence shown here is derived from an EMBL/GenBank/DDBJ whole genome shotgun (WGS) entry which is preliminary data.</text>
</comment>
<reference evidence="2" key="2">
    <citation type="submission" date="2021-04" db="EMBL/GenBank/DDBJ databases">
        <authorList>
            <person name="Gilroy R."/>
        </authorList>
    </citation>
    <scope>NUCLEOTIDE SEQUENCE</scope>
    <source>
        <strain evidence="2">378</strain>
    </source>
</reference>
<feature type="signal peptide" evidence="1">
    <location>
        <begin position="1"/>
        <end position="27"/>
    </location>
</feature>
<evidence type="ECO:0000313" key="3">
    <source>
        <dbReference type="Proteomes" id="UP000733611"/>
    </source>
</evidence>
<evidence type="ECO:0000313" key="2">
    <source>
        <dbReference type="EMBL" id="MBU3844638.1"/>
    </source>
</evidence>
<accession>A0A948THB8</accession>
<organism evidence="2 3">
    <name type="scientific">Candidatus Anaerobiospirillum pullicola</name>
    <dbReference type="NCBI Taxonomy" id="2838451"/>
    <lineage>
        <taxon>Bacteria</taxon>
        <taxon>Pseudomonadati</taxon>
        <taxon>Pseudomonadota</taxon>
        <taxon>Gammaproteobacteria</taxon>
        <taxon>Aeromonadales</taxon>
        <taxon>Succinivibrionaceae</taxon>
        <taxon>Anaerobiospirillum</taxon>
    </lineage>
</organism>
<proteinExistence type="predicted"/>
<evidence type="ECO:0000256" key="1">
    <source>
        <dbReference type="SAM" id="SignalP"/>
    </source>
</evidence>
<dbReference type="InterPro" id="IPR042268">
    <property type="entry name" value="BamC_C"/>
</dbReference>